<dbReference type="GO" id="GO:0000935">
    <property type="term" value="C:division septum"/>
    <property type="evidence" value="ECO:0007669"/>
    <property type="project" value="TreeGrafter"/>
</dbReference>
<evidence type="ECO:0000256" key="1">
    <source>
        <dbReference type="SAM" id="MobiDB-lite"/>
    </source>
</evidence>
<name>A0A9N9IPB5_9GLOM</name>
<accession>A0A9N9IPB5</accession>
<dbReference type="InterPro" id="IPR053026">
    <property type="entry name" value="CDC42_GEF"/>
</dbReference>
<feature type="non-terminal residue" evidence="3">
    <location>
        <position position="136"/>
    </location>
</feature>
<dbReference type="GO" id="GO:0031106">
    <property type="term" value="P:septin ring organization"/>
    <property type="evidence" value="ECO:0007669"/>
    <property type="project" value="TreeGrafter"/>
</dbReference>
<dbReference type="InterPro" id="IPR000270">
    <property type="entry name" value="PB1_dom"/>
</dbReference>
<dbReference type="FunFam" id="3.10.20.90:FF:000176">
    <property type="entry name" value="Rho guanyl nucleotide exchange factor"/>
    <property type="match status" value="1"/>
</dbReference>
<dbReference type="GO" id="GO:0005737">
    <property type="term" value="C:cytoplasm"/>
    <property type="evidence" value="ECO:0007669"/>
    <property type="project" value="TreeGrafter"/>
</dbReference>
<organism evidence="3 4">
    <name type="scientific">Racocetra fulgida</name>
    <dbReference type="NCBI Taxonomy" id="60492"/>
    <lineage>
        <taxon>Eukaryota</taxon>
        <taxon>Fungi</taxon>
        <taxon>Fungi incertae sedis</taxon>
        <taxon>Mucoromycota</taxon>
        <taxon>Glomeromycotina</taxon>
        <taxon>Glomeromycetes</taxon>
        <taxon>Diversisporales</taxon>
        <taxon>Gigasporaceae</taxon>
        <taxon>Racocetra</taxon>
    </lineage>
</organism>
<protein>
    <submittedName>
        <fullName evidence="3">10080_t:CDS:1</fullName>
    </submittedName>
</protein>
<evidence type="ECO:0000259" key="2">
    <source>
        <dbReference type="PROSITE" id="PS51745"/>
    </source>
</evidence>
<feature type="non-terminal residue" evidence="3">
    <location>
        <position position="1"/>
    </location>
</feature>
<dbReference type="PANTHER" id="PTHR47339:SF1">
    <property type="entry name" value="CELL DIVISION CONTROL PROTEIN 24"/>
    <property type="match status" value="1"/>
</dbReference>
<dbReference type="EMBL" id="CAJVPZ010033982">
    <property type="protein sequence ID" value="CAG8745772.1"/>
    <property type="molecule type" value="Genomic_DNA"/>
</dbReference>
<proteinExistence type="predicted"/>
<reference evidence="3" key="1">
    <citation type="submission" date="2021-06" db="EMBL/GenBank/DDBJ databases">
        <authorList>
            <person name="Kallberg Y."/>
            <person name="Tangrot J."/>
            <person name="Rosling A."/>
        </authorList>
    </citation>
    <scope>NUCLEOTIDE SEQUENCE</scope>
    <source>
        <strain evidence="3">IN212</strain>
    </source>
</reference>
<dbReference type="GO" id="GO:0030010">
    <property type="term" value="P:establishment of cell polarity"/>
    <property type="evidence" value="ECO:0007669"/>
    <property type="project" value="TreeGrafter"/>
</dbReference>
<sequence length="136" mass="15683">SPNIQAIQELQLENMAEPVPSIPNSSNPARQNVNNGLQSIEIEQRNTQNEQKKSHQHSLSNYATTMKIKVNFADDVFVIVVPQDIEYRELCDRVERKIRLCSTRRDESVPIRIRYQDEDGDHITINSDEDVSMAFE</sequence>
<dbReference type="GO" id="GO:0043332">
    <property type="term" value="C:mating projection tip"/>
    <property type="evidence" value="ECO:0007669"/>
    <property type="project" value="TreeGrafter"/>
</dbReference>
<dbReference type="PROSITE" id="PS51745">
    <property type="entry name" value="PB1"/>
    <property type="match status" value="1"/>
</dbReference>
<feature type="domain" description="PB1" evidence="2">
    <location>
        <begin position="65"/>
        <end position="136"/>
    </location>
</feature>
<feature type="region of interest" description="Disordered" evidence="1">
    <location>
        <begin position="12"/>
        <end position="58"/>
    </location>
</feature>
<evidence type="ECO:0000313" key="4">
    <source>
        <dbReference type="Proteomes" id="UP000789396"/>
    </source>
</evidence>
<dbReference type="InterPro" id="IPR053793">
    <property type="entry name" value="PB1-like"/>
</dbReference>
<gene>
    <name evidence="3" type="ORF">RFULGI_LOCUS13218</name>
</gene>
<dbReference type="Proteomes" id="UP000789396">
    <property type="component" value="Unassembled WGS sequence"/>
</dbReference>
<evidence type="ECO:0000313" key="3">
    <source>
        <dbReference type="EMBL" id="CAG8745772.1"/>
    </source>
</evidence>
<dbReference type="CDD" id="cd05992">
    <property type="entry name" value="PB1"/>
    <property type="match status" value="1"/>
</dbReference>
<dbReference type="OrthoDB" id="1594986at2759"/>
<dbReference type="Pfam" id="PF00564">
    <property type="entry name" value="PB1"/>
    <property type="match status" value="1"/>
</dbReference>
<dbReference type="SUPFAM" id="SSF54277">
    <property type="entry name" value="CAD &amp; PB1 domains"/>
    <property type="match status" value="1"/>
</dbReference>
<feature type="compositionally biased region" description="Polar residues" evidence="1">
    <location>
        <begin position="22"/>
        <end position="38"/>
    </location>
</feature>
<dbReference type="SMART" id="SM00666">
    <property type="entry name" value="PB1"/>
    <property type="match status" value="1"/>
</dbReference>
<dbReference type="AlphaFoldDB" id="A0A9N9IPB5"/>
<keyword evidence="4" id="KW-1185">Reference proteome</keyword>
<comment type="caution">
    <text evidence="3">The sequence shown here is derived from an EMBL/GenBank/DDBJ whole genome shotgun (WGS) entry which is preliminary data.</text>
</comment>
<dbReference type="GO" id="GO:0005634">
    <property type="term" value="C:nucleus"/>
    <property type="evidence" value="ECO:0007669"/>
    <property type="project" value="TreeGrafter"/>
</dbReference>
<dbReference type="PANTHER" id="PTHR47339">
    <property type="entry name" value="CELL DIVISION CONTROL PROTEIN 24"/>
    <property type="match status" value="1"/>
</dbReference>
<dbReference type="Gene3D" id="3.10.20.90">
    <property type="entry name" value="Phosphatidylinositol 3-kinase Catalytic Subunit, Chain A, domain 1"/>
    <property type="match status" value="1"/>
</dbReference>